<dbReference type="Pfam" id="PF02793">
    <property type="entry name" value="HRM"/>
    <property type="match status" value="1"/>
</dbReference>
<accession>A0AAD8D5Y5</accession>
<dbReference type="InterPro" id="IPR017983">
    <property type="entry name" value="GPCR_2_secretin-like_CS"/>
</dbReference>
<dbReference type="InterPro" id="IPR001749">
    <property type="entry name" value="GPCR_2_GIP_rcpt"/>
</dbReference>
<evidence type="ECO:0000256" key="3">
    <source>
        <dbReference type="ARBA" id="ARBA00022475"/>
    </source>
</evidence>
<dbReference type="GO" id="GO:0017046">
    <property type="term" value="F:peptide hormone binding"/>
    <property type="evidence" value="ECO:0007669"/>
    <property type="project" value="TreeGrafter"/>
</dbReference>
<dbReference type="InterPro" id="IPR017981">
    <property type="entry name" value="GPCR_2-like_7TM"/>
</dbReference>
<dbReference type="InterPro" id="IPR001879">
    <property type="entry name" value="GPCR_2_extracellular_dom"/>
</dbReference>
<dbReference type="AlphaFoldDB" id="A0AAD8D5Y5"/>
<feature type="domain" description="G-protein coupled receptors family 2 profile 1" evidence="13">
    <location>
        <begin position="35"/>
        <end position="120"/>
    </location>
</feature>
<name>A0AAD8D5Y5_ACIOX</name>
<dbReference type="PRINTS" id="PR00249">
    <property type="entry name" value="GPCRSECRETIN"/>
</dbReference>
<feature type="transmembrane region" description="Helical" evidence="11">
    <location>
        <begin position="261"/>
        <end position="280"/>
    </location>
</feature>
<feature type="signal peptide" evidence="12">
    <location>
        <begin position="1"/>
        <end position="18"/>
    </location>
</feature>
<feature type="transmembrane region" description="Helical" evidence="11">
    <location>
        <begin position="300"/>
        <end position="326"/>
    </location>
</feature>
<evidence type="ECO:0000256" key="7">
    <source>
        <dbReference type="ARBA" id="ARBA00023136"/>
    </source>
</evidence>
<keyword evidence="5 11" id="KW-1133">Transmembrane helix</keyword>
<dbReference type="CDD" id="cd15929">
    <property type="entry name" value="7tmB1_GlucagonR-like"/>
    <property type="match status" value="1"/>
</dbReference>
<dbReference type="PROSITE" id="PS00649">
    <property type="entry name" value="G_PROTEIN_RECEP_F2_1"/>
    <property type="match status" value="1"/>
</dbReference>
<dbReference type="SUPFAM" id="SSF111418">
    <property type="entry name" value="Hormone receptor domain"/>
    <property type="match status" value="1"/>
</dbReference>
<evidence type="ECO:0000256" key="1">
    <source>
        <dbReference type="ARBA" id="ARBA00004651"/>
    </source>
</evidence>
<feature type="transmembrane region" description="Helical" evidence="11">
    <location>
        <begin position="347"/>
        <end position="365"/>
    </location>
</feature>
<dbReference type="InterPro" id="IPR000832">
    <property type="entry name" value="GPCR_2_secretin-like"/>
</dbReference>
<keyword evidence="3" id="KW-1003">Cell membrane</keyword>
<evidence type="ECO:0000256" key="5">
    <source>
        <dbReference type="ARBA" id="ARBA00022989"/>
    </source>
</evidence>
<comment type="subcellular location">
    <subcellularLocation>
        <location evidence="1">Cell membrane</location>
        <topology evidence="1">Multi-pass membrane protein</topology>
    </subcellularLocation>
</comment>
<dbReference type="GO" id="GO:0005886">
    <property type="term" value="C:plasma membrane"/>
    <property type="evidence" value="ECO:0007669"/>
    <property type="project" value="UniProtKB-SubCell"/>
</dbReference>
<dbReference type="PANTHER" id="PTHR45620">
    <property type="entry name" value="PDF RECEPTOR-LIKE PROTEIN-RELATED"/>
    <property type="match status" value="1"/>
</dbReference>
<feature type="chain" id="PRO_5041914331" evidence="12">
    <location>
        <begin position="19"/>
        <end position="461"/>
    </location>
</feature>
<dbReference type="GO" id="GO:0007166">
    <property type="term" value="P:cell surface receptor signaling pathway"/>
    <property type="evidence" value="ECO:0007669"/>
    <property type="project" value="InterPro"/>
</dbReference>
<dbReference type="SMART" id="SM00008">
    <property type="entry name" value="HormR"/>
    <property type="match status" value="1"/>
</dbReference>
<keyword evidence="16" id="KW-1185">Reference proteome</keyword>
<reference evidence="15" key="1">
    <citation type="submission" date="2022-02" db="EMBL/GenBank/DDBJ databases">
        <title>Atlantic sturgeon de novo genome assembly.</title>
        <authorList>
            <person name="Stock M."/>
            <person name="Klopp C."/>
            <person name="Guiguen Y."/>
            <person name="Cabau C."/>
            <person name="Parinello H."/>
            <person name="Santidrian Yebra-Pimentel E."/>
            <person name="Kuhl H."/>
            <person name="Dirks R.P."/>
            <person name="Guessner J."/>
            <person name="Wuertz S."/>
            <person name="Du K."/>
            <person name="Schartl M."/>
        </authorList>
    </citation>
    <scope>NUCLEOTIDE SEQUENCE</scope>
    <source>
        <strain evidence="15">STURGEONOMICS-FGT-2020</strain>
        <tissue evidence="15">Whole blood</tissue>
    </source>
</reference>
<dbReference type="InterPro" id="IPR036445">
    <property type="entry name" value="GPCR_2_extracell_dom_sf"/>
</dbReference>
<evidence type="ECO:0000256" key="12">
    <source>
        <dbReference type="SAM" id="SignalP"/>
    </source>
</evidence>
<proteinExistence type="inferred from homology"/>
<keyword evidence="7 11" id="KW-0472">Membrane</keyword>
<dbReference type="PROSITE" id="PS50261">
    <property type="entry name" value="G_PROTEIN_RECEP_F2_4"/>
    <property type="match status" value="1"/>
</dbReference>
<dbReference type="FunFam" id="1.20.1070.10:FF:000133">
    <property type="entry name" value="Glucagon receptor a"/>
    <property type="match status" value="1"/>
</dbReference>
<dbReference type="GO" id="GO:0007188">
    <property type="term" value="P:adenylate cyclase-modulating G protein-coupled receptor signaling pathway"/>
    <property type="evidence" value="ECO:0007669"/>
    <property type="project" value="TreeGrafter"/>
</dbReference>
<keyword evidence="12" id="KW-0732">Signal</keyword>
<keyword evidence="8 15" id="KW-0675">Receptor</keyword>
<evidence type="ECO:0000313" key="16">
    <source>
        <dbReference type="Proteomes" id="UP001230051"/>
    </source>
</evidence>
<evidence type="ECO:0000256" key="10">
    <source>
        <dbReference type="ARBA" id="ARBA00023224"/>
    </source>
</evidence>
<keyword evidence="6" id="KW-0297">G-protein coupled receptor</keyword>
<dbReference type="PROSITE" id="PS50227">
    <property type="entry name" value="G_PROTEIN_RECEP_F2_3"/>
    <property type="match status" value="1"/>
</dbReference>
<protein>
    <submittedName>
        <fullName evidence="15">Glucagon-like peptide 1 receptor</fullName>
    </submittedName>
</protein>
<evidence type="ECO:0000256" key="4">
    <source>
        <dbReference type="ARBA" id="ARBA00022692"/>
    </source>
</evidence>
<comment type="caution">
    <text evidence="15">The sequence shown here is derived from an EMBL/GenBank/DDBJ whole genome shotgun (WGS) entry which is preliminary data.</text>
</comment>
<dbReference type="Gene3D" id="1.20.1070.10">
    <property type="entry name" value="Rhodopsin 7-helix transmembrane proteins"/>
    <property type="match status" value="1"/>
</dbReference>
<dbReference type="GO" id="GO:0016519">
    <property type="term" value="F:gastric inhibitory peptide receptor activity"/>
    <property type="evidence" value="ECO:0007669"/>
    <property type="project" value="InterPro"/>
</dbReference>
<evidence type="ECO:0000259" key="13">
    <source>
        <dbReference type="PROSITE" id="PS50227"/>
    </source>
</evidence>
<dbReference type="PANTHER" id="PTHR45620:SF36">
    <property type="match status" value="1"/>
</dbReference>
<sequence length="461" mass="52438">MLGLLLLCLPMELLQVSGESVVEQTVARWKEYELECWAKMMSDPHPDTDVFCNRTFDNYACWPDSLVGSVMRVPCPPYLPWYERVQSGHVYRRCMENGSWLLLENSSLPWRDFTECLEDSSVQHEMESQKEFLGNVKAMYTAGYSLSIASLSISAGIFVSFRRLHCMRNSIHLNLFVVLMLRAVSVLVKDGLLHERYNPLYNTATDWEAFTSDQTAAGCRVAQVLMQYCTGASYYWLLVEGHYLHAILSLSSWAKNKYFRYYIMLGWGAPLLSLAPWVLVKYLHENEECWSQNISMRIWWIIRAPAMAAVLINSVIFIHAIVLLLLQFNANKLTYTDTKYRLAKSTLTLIPLLGVHEILFVFVTDETAVGLLRNVKLTFELLLSSFQGFIVAVLYCFANHEVQSELKKLCGGLCRKPGTSHSGSVVSFLSDSRYDTEPLNGDPQATGRDGQACIKQTAIYP</sequence>
<dbReference type="SUPFAM" id="SSF81321">
    <property type="entry name" value="Family A G protein-coupled receptor-like"/>
    <property type="match status" value="1"/>
</dbReference>
<dbReference type="EMBL" id="JAGXEW010000014">
    <property type="protein sequence ID" value="KAK1163808.1"/>
    <property type="molecule type" value="Genomic_DNA"/>
</dbReference>
<dbReference type="PROSITE" id="PS00650">
    <property type="entry name" value="G_PROTEIN_RECEP_F2_2"/>
    <property type="match status" value="1"/>
</dbReference>
<evidence type="ECO:0000259" key="14">
    <source>
        <dbReference type="PROSITE" id="PS50261"/>
    </source>
</evidence>
<dbReference type="GO" id="GO:0008528">
    <property type="term" value="F:G protein-coupled peptide receptor activity"/>
    <property type="evidence" value="ECO:0007669"/>
    <property type="project" value="TreeGrafter"/>
</dbReference>
<evidence type="ECO:0000256" key="2">
    <source>
        <dbReference type="ARBA" id="ARBA00005314"/>
    </source>
</evidence>
<evidence type="ECO:0000256" key="11">
    <source>
        <dbReference type="SAM" id="Phobius"/>
    </source>
</evidence>
<feature type="transmembrane region" description="Helical" evidence="11">
    <location>
        <begin position="138"/>
        <end position="159"/>
    </location>
</feature>
<keyword evidence="9" id="KW-0325">Glycoprotein</keyword>
<evidence type="ECO:0000256" key="8">
    <source>
        <dbReference type="ARBA" id="ARBA00023170"/>
    </source>
</evidence>
<keyword evidence="4 11" id="KW-0812">Transmembrane</keyword>
<dbReference type="Pfam" id="PF00002">
    <property type="entry name" value="7tm_2"/>
    <property type="match status" value="1"/>
</dbReference>
<gene>
    <name evidence="15" type="primary">Glp1r</name>
    <name evidence="15" type="ORF">AOXY_G15720</name>
</gene>
<keyword evidence="10" id="KW-0807">Transducer</keyword>
<dbReference type="Gene3D" id="4.10.1240.10">
    <property type="entry name" value="GPCR, family 2, extracellular hormone receptor domain"/>
    <property type="match status" value="1"/>
</dbReference>
<organism evidence="15 16">
    <name type="scientific">Acipenser oxyrinchus oxyrinchus</name>
    <dbReference type="NCBI Taxonomy" id="40147"/>
    <lineage>
        <taxon>Eukaryota</taxon>
        <taxon>Metazoa</taxon>
        <taxon>Chordata</taxon>
        <taxon>Craniata</taxon>
        <taxon>Vertebrata</taxon>
        <taxon>Euteleostomi</taxon>
        <taxon>Actinopterygii</taxon>
        <taxon>Chondrostei</taxon>
        <taxon>Acipenseriformes</taxon>
        <taxon>Acipenseridae</taxon>
        <taxon>Acipenser</taxon>
    </lineage>
</organism>
<feature type="transmembrane region" description="Helical" evidence="11">
    <location>
        <begin position="377"/>
        <end position="398"/>
    </location>
</feature>
<evidence type="ECO:0000256" key="6">
    <source>
        <dbReference type="ARBA" id="ARBA00023040"/>
    </source>
</evidence>
<dbReference type="PRINTS" id="PR01129">
    <property type="entry name" value="GIPRECEPTOR"/>
</dbReference>
<evidence type="ECO:0000313" key="15">
    <source>
        <dbReference type="EMBL" id="KAK1163808.1"/>
    </source>
</evidence>
<dbReference type="Proteomes" id="UP001230051">
    <property type="component" value="Unassembled WGS sequence"/>
</dbReference>
<dbReference type="InterPro" id="IPR050332">
    <property type="entry name" value="GPCR_2"/>
</dbReference>
<feature type="domain" description="G-protein coupled receptors family 2 profile 2" evidence="14">
    <location>
        <begin position="136"/>
        <end position="399"/>
    </location>
</feature>
<comment type="similarity">
    <text evidence="2">Belongs to the G-protein coupled receptor 2 family.</text>
</comment>
<evidence type="ECO:0000256" key="9">
    <source>
        <dbReference type="ARBA" id="ARBA00023180"/>
    </source>
</evidence>